<comment type="caution">
    <text evidence="2">The sequence shown here is derived from an EMBL/GenBank/DDBJ whole genome shotgun (WGS) entry which is preliminary data.</text>
</comment>
<dbReference type="EMBL" id="JACWZZ010000004">
    <property type="protein sequence ID" value="MBD2716907.1"/>
    <property type="molecule type" value="Genomic_DNA"/>
</dbReference>
<feature type="transmembrane region" description="Helical" evidence="1">
    <location>
        <begin position="7"/>
        <end position="26"/>
    </location>
</feature>
<protein>
    <recommendedName>
        <fullName evidence="4">Peptidase A2 domain-containing protein</fullName>
    </recommendedName>
</protein>
<proteinExistence type="predicted"/>
<reference evidence="2 3" key="1">
    <citation type="submission" date="2020-09" db="EMBL/GenBank/DDBJ databases">
        <authorList>
            <person name="Kim M.K."/>
        </authorList>
    </citation>
    <scope>NUCLEOTIDE SEQUENCE [LARGE SCALE GENOMIC DNA]</scope>
    <source>
        <strain evidence="2 3">BT646</strain>
    </source>
</reference>
<keyword evidence="1" id="KW-0472">Membrane</keyword>
<keyword evidence="3" id="KW-1185">Reference proteome</keyword>
<dbReference type="Proteomes" id="UP000642468">
    <property type="component" value="Unassembled WGS sequence"/>
</dbReference>
<evidence type="ECO:0000313" key="3">
    <source>
        <dbReference type="Proteomes" id="UP000642468"/>
    </source>
</evidence>
<accession>A0ABR8JLA8</accession>
<evidence type="ECO:0008006" key="4">
    <source>
        <dbReference type="Google" id="ProtNLM"/>
    </source>
</evidence>
<gene>
    <name evidence="2" type="ORF">IC231_17805</name>
</gene>
<organism evidence="2 3">
    <name type="scientific">Hymenobacter duratus</name>
    <dbReference type="NCBI Taxonomy" id="2771356"/>
    <lineage>
        <taxon>Bacteria</taxon>
        <taxon>Pseudomonadati</taxon>
        <taxon>Bacteroidota</taxon>
        <taxon>Cytophagia</taxon>
        <taxon>Cytophagales</taxon>
        <taxon>Hymenobacteraceae</taxon>
        <taxon>Hymenobacter</taxon>
    </lineage>
</organism>
<evidence type="ECO:0000313" key="2">
    <source>
        <dbReference type="EMBL" id="MBD2716907.1"/>
    </source>
</evidence>
<evidence type="ECO:0000256" key="1">
    <source>
        <dbReference type="SAM" id="Phobius"/>
    </source>
</evidence>
<dbReference type="RefSeq" id="WP_190785827.1">
    <property type="nucleotide sequence ID" value="NZ_JACWZZ010000004.1"/>
</dbReference>
<keyword evidence="1" id="KW-1133">Transmembrane helix</keyword>
<keyword evidence="1" id="KW-0812">Transmembrane</keyword>
<sequence>MKTLFKILLSVVVLLVLSGIGGYFYMKQKFAPPANQLTIAGLPATGLLHWTADTTAKPAVQHTALLVPVRLPNCARTFYLQFDTGVPYTVLYAHQLEVLRTHYPALSTALQASHDTVRNFHFSLGGAQVAMRRTTVLAQGRPELPADSLEPYIIGTLGTDVLDGRVLVLDYSRNQFTLAAQVPDSLARRTEFAPLAFTNRRLLLDAGLQGKTQQLLFDSGSSGNALITSQDTWKQMATPGAPARTTVANSWGKKLLVHKAPTAAQLRFGATEVPLRTVTYIEGMNLMQQTLMRFSGMAGMLGNEPFVGRMLVLDVKGGRYGVLQP</sequence>
<name>A0ABR8JLA8_9BACT</name>